<feature type="region of interest" description="Disordered" evidence="1">
    <location>
        <begin position="1"/>
        <end position="151"/>
    </location>
</feature>
<gene>
    <name evidence="2" type="ORF">QBC32DRAFT_317250</name>
</gene>
<feature type="compositionally biased region" description="Acidic residues" evidence="1">
    <location>
        <begin position="133"/>
        <end position="143"/>
    </location>
</feature>
<dbReference type="Proteomes" id="UP001303222">
    <property type="component" value="Unassembled WGS sequence"/>
</dbReference>
<evidence type="ECO:0000313" key="2">
    <source>
        <dbReference type="EMBL" id="KAK3949011.1"/>
    </source>
</evidence>
<evidence type="ECO:0000256" key="1">
    <source>
        <dbReference type="SAM" id="MobiDB-lite"/>
    </source>
</evidence>
<keyword evidence="3" id="KW-1185">Reference proteome</keyword>
<accession>A0AAN6SDI8</accession>
<feature type="compositionally biased region" description="Polar residues" evidence="1">
    <location>
        <begin position="19"/>
        <end position="28"/>
    </location>
</feature>
<reference evidence="2" key="1">
    <citation type="journal article" date="2023" name="Mol. Phylogenet. Evol.">
        <title>Genome-scale phylogeny and comparative genomics of the fungal order Sordariales.</title>
        <authorList>
            <person name="Hensen N."/>
            <person name="Bonometti L."/>
            <person name="Westerberg I."/>
            <person name="Brannstrom I.O."/>
            <person name="Guillou S."/>
            <person name="Cros-Aarteil S."/>
            <person name="Calhoun S."/>
            <person name="Haridas S."/>
            <person name="Kuo A."/>
            <person name="Mondo S."/>
            <person name="Pangilinan J."/>
            <person name="Riley R."/>
            <person name="LaButti K."/>
            <person name="Andreopoulos B."/>
            <person name="Lipzen A."/>
            <person name="Chen C."/>
            <person name="Yan M."/>
            <person name="Daum C."/>
            <person name="Ng V."/>
            <person name="Clum A."/>
            <person name="Steindorff A."/>
            <person name="Ohm R.A."/>
            <person name="Martin F."/>
            <person name="Silar P."/>
            <person name="Natvig D.O."/>
            <person name="Lalanne C."/>
            <person name="Gautier V."/>
            <person name="Ament-Velasquez S.L."/>
            <person name="Kruys A."/>
            <person name="Hutchinson M.I."/>
            <person name="Powell A.J."/>
            <person name="Barry K."/>
            <person name="Miller A.N."/>
            <person name="Grigoriev I.V."/>
            <person name="Debuchy R."/>
            <person name="Gladieux P."/>
            <person name="Hiltunen Thoren M."/>
            <person name="Johannesson H."/>
        </authorList>
    </citation>
    <scope>NUCLEOTIDE SEQUENCE</scope>
    <source>
        <strain evidence="2">CBS 626.80</strain>
    </source>
</reference>
<protein>
    <submittedName>
        <fullName evidence="2">Uncharacterized protein</fullName>
    </submittedName>
</protein>
<feature type="compositionally biased region" description="Polar residues" evidence="1">
    <location>
        <begin position="47"/>
        <end position="56"/>
    </location>
</feature>
<sequence>MAPDPPTTPRTPLKRKSPSSDTTGLSQPRNHKRQRTVERQDPAFKPSHSSLNQQATPPEKIVESQYEDKESEGEATMSEPMDIKSQDTAGNHVQVAHNLQHALNGNPRRPIFASSLEPELPTSGIDELRSDPEFELDSDDEEFNSVTKGSSRSNRIVSRYKEDYYYAMCYMDYYNSLPEPELRHQAIRWMDEDSKDDPNGTVVYPPAWYIGIRFDLPRPKIRIKDFFSGRVRPRQLVNDRLAVMTVAQREKWAREHGIGGSNDEDTDMDTE</sequence>
<proteinExistence type="predicted"/>
<reference evidence="2" key="2">
    <citation type="submission" date="2023-06" db="EMBL/GenBank/DDBJ databases">
        <authorList>
            <consortium name="Lawrence Berkeley National Laboratory"/>
            <person name="Mondo S.J."/>
            <person name="Hensen N."/>
            <person name="Bonometti L."/>
            <person name="Westerberg I."/>
            <person name="Brannstrom I.O."/>
            <person name="Guillou S."/>
            <person name="Cros-Aarteil S."/>
            <person name="Calhoun S."/>
            <person name="Haridas S."/>
            <person name="Kuo A."/>
            <person name="Pangilinan J."/>
            <person name="Riley R."/>
            <person name="Labutti K."/>
            <person name="Andreopoulos B."/>
            <person name="Lipzen A."/>
            <person name="Chen C."/>
            <person name="Yanf M."/>
            <person name="Daum C."/>
            <person name="Ng V."/>
            <person name="Clum A."/>
            <person name="Steindorff A."/>
            <person name="Ohm R."/>
            <person name="Martin F."/>
            <person name="Silar P."/>
            <person name="Natvig D."/>
            <person name="Lalanne C."/>
            <person name="Gautier V."/>
            <person name="Ament-Velasquez S.L."/>
            <person name="Kruys A."/>
            <person name="Hutchinson M.I."/>
            <person name="Powell A.J."/>
            <person name="Barry K."/>
            <person name="Miller A.N."/>
            <person name="Grigoriev I.V."/>
            <person name="Debuchy R."/>
            <person name="Gladieux P."/>
            <person name="Thoren M.H."/>
            <person name="Johannesson H."/>
        </authorList>
    </citation>
    <scope>NUCLEOTIDE SEQUENCE</scope>
    <source>
        <strain evidence="2">CBS 626.80</strain>
    </source>
</reference>
<dbReference type="EMBL" id="MU859233">
    <property type="protein sequence ID" value="KAK3949011.1"/>
    <property type="molecule type" value="Genomic_DNA"/>
</dbReference>
<comment type="caution">
    <text evidence="2">The sequence shown here is derived from an EMBL/GenBank/DDBJ whole genome shotgun (WGS) entry which is preliminary data.</text>
</comment>
<organism evidence="2 3">
    <name type="scientific">Pseudoneurospora amorphoporcata</name>
    <dbReference type="NCBI Taxonomy" id="241081"/>
    <lineage>
        <taxon>Eukaryota</taxon>
        <taxon>Fungi</taxon>
        <taxon>Dikarya</taxon>
        <taxon>Ascomycota</taxon>
        <taxon>Pezizomycotina</taxon>
        <taxon>Sordariomycetes</taxon>
        <taxon>Sordariomycetidae</taxon>
        <taxon>Sordariales</taxon>
        <taxon>Sordariaceae</taxon>
        <taxon>Pseudoneurospora</taxon>
    </lineage>
</organism>
<dbReference type="AlphaFoldDB" id="A0AAN6SDI8"/>
<evidence type="ECO:0000313" key="3">
    <source>
        <dbReference type="Proteomes" id="UP001303222"/>
    </source>
</evidence>
<name>A0AAN6SDI8_9PEZI</name>